<evidence type="ECO:0008006" key="4">
    <source>
        <dbReference type="Google" id="ProtNLM"/>
    </source>
</evidence>
<evidence type="ECO:0000256" key="1">
    <source>
        <dbReference type="SAM" id="Phobius"/>
    </source>
</evidence>
<keyword evidence="1" id="KW-0812">Transmembrane</keyword>
<geneLocation type="plasmid" evidence="3">
    <name>puw386</name>
</geneLocation>
<dbReference type="Proteomes" id="UP000310553">
    <property type="component" value="Plasmid pUW386"/>
</dbReference>
<organism evidence="2 3">
    <name type="scientific">Ralstonia solanacearum</name>
    <name type="common">Pseudomonas solanacearum</name>
    <dbReference type="NCBI Taxonomy" id="305"/>
    <lineage>
        <taxon>Bacteria</taxon>
        <taxon>Pseudomonadati</taxon>
        <taxon>Pseudomonadota</taxon>
        <taxon>Betaproteobacteria</taxon>
        <taxon>Burkholderiales</taxon>
        <taxon>Burkholderiaceae</taxon>
        <taxon>Ralstonia</taxon>
        <taxon>Ralstonia solanacearum species complex</taxon>
    </lineage>
</organism>
<proteinExistence type="predicted"/>
<accession>A0AA92EHP4</accession>
<gene>
    <name evidence="2" type="ORF">E7Z57_20420</name>
</gene>
<keyword evidence="2" id="KW-0614">Plasmid</keyword>
<dbReference type="AlphaFoldDB" id="A0AA92EHP4"/>
<keyword evidence="1" id="KW-0472">Membrane</keyword>
<feature type="transmembrane region" description="Helical" evidence="1">
    <location>
        <begin position="22"/>
        <end position="43"/>
    </location>
</feature>
<reference evidence="2 3" key="1">
    <citation type="submission" date="2019-04" db="EMBL/GenBank/DDBJ databases">
        <title>Complete Genome of UW386 and Higher Quality Genome of UW700.</title>
        <authorList>
            <person name="Jacobs J."/>
            <person name="Perez A."/>
            <person name="Steidl O."/>
            <person name="Allen C."/>
        </authorList>
    </citation>
    <scope>NUCLEOTIDE SEQUENCE [LARGE SCALE GENOMIC DNA]</scope>
    <source>
        <strain evidence="2 3">UW386</strain>
        <plasmid evidence="3">puw386</plasmid>
    </source>
</reference>
<evidence type="ECO:0000313" key="3">
    <source>
        <dbReference type="Proteomes" id="UP000310553"/>
    </source>
</evidence>
<sequence>MQLGQQGRKLIDGNLMWNRGRLISRGMAVTLSIIAVVVGVLVFGNFEKPISRDISAARFMIVRMGGLNKILSGCEFDSNGNFSRCDGLSERLALIKKAEDEEIIATEKGELVGVNFLRRVIVVLKPRKGPDGRIDFSCAVWPEKAAPRGCRDTQRSE</sequence>
<keyword evidence="1" id="KW-1133">Transmembrane helix</keyword>
<dbReference type="EMBL" id="CP039340">
    <property type="protein sequence ID" value="QCX51426.1"/>
    <property type="molecule type" value="Genomic_DNA"/>
</dbReference>
<protein>
    <recommendedName>
        <fullName evidence="4">Transmembrane protein</fullName>
    </recommendedName>
</protein>
<name>A0AA92EHP4_RALSL</name>
<evidence type="ECO:0000313" key="2">
    <source>
        <dbReference type="EMBL" id="QCX51426.1"/>
    </source>
</evidence>